<sequence>MSDRPHGREEFRAAVDAGIAPRAARFDRDQAIPQDVLDRMGELGWWGAILPAEVGGSGLDMVTLGELHEEVGRGCSSVRSLLTVHSMVAYAVSRWGSEEQRTRWLPRLARGETIGAFCLTEREAGSDVATIAATAVRQDDGGFVLDGAKRWTTGGQIAGLLLVFARTGRGISAFLVERDTPGVEVRPVHDMLGTRGSMLAEIDFRDCRLGPEALLGPDGFALATVVTGVLDIGRYSVACGCVGILQACLEAGARFTAERGGRTQALSEHQLIRQMLTQMVTDVSAARLLCRQAGELKDRQDPQTIMATWIAKYFASTAAARAASDAVQIHGAVGCSPDHPVQRYYRDAKVMEIIEGSTQIQQIKIAEEAYRWTAR</sequence>
<keyword evidence="5" id="KW-0560">Oxidoreductase</keyword>
<dbReference type="PIRSF" id="PIRSF016578">
    <property type="entry name" value="HsaA"/>
    <property type="match status" value="1"/>
</dbReference>
<dbReference type="AlphaFoldDB" id="A0A0L0JXJ7"/>
<accession>A0A0L0JXJ7</accession>
<dbReference type="Proteomes" id="UP000037151">
    <property type="component" value="Unassembled WGS sequence"/>
</dbReference>
<dbReference type="InterPro" id="IPR009100">
    <property type="entry name" value="AcylCoA_DH/oxidase_NM_dom_sf"/>
</dbReference>
<dbReference type="SUPFAM" id="SSF56645">
    <property type="entry name" value="Acyl-CoA dehydrogenase NM domain-like"/>
    <property type="match status" value="1"/>
</dbReference>
<dbReference type="Pfam" id="PF02770">
    <property type="entry name" value="Acyl-CoA_dh_M"/>
    <property type="match status" value="1"/>
</dbReference>
<dbReference type="PATRIC" id="fig|42234.21.peg.5991"/>
<dbReference type="InterPro" id="IPR006091">
    <property type="entry name" value="Acyl-CoA_Oxase/DH_mid-dom"/>
</dbReference>
<keyword evidence="4 5" id="KW-0274">FAD</keyword>
<feature type="domain" description="Acyl-CoA dehydrogenase/oxidase N-terminal" evidence="8">
    <location>
        <begin position="8"/>
        <end position="112"/>
    </location>
</feature>
<evidence type="ECO:0000256" key="1">
    <source>
        <dbReference type="ARBA" id="ARBA00001974"/>
    </source>
</evidence>
<dbReference type="PANTHER" id="PTHR43884:SF12">
    <property type="entry name" value="ISOVALERYL-COA DEHYDROGENASE, MITOCHONDRIAL-RELATED"/>
    <property type="match status" value="1"/>
</dbReference>
<dbReference type="GO" id="GO:0003995">
    <property type="term" value="F:acyl-CoA dehydrogenase activity"/>
    <property type="evidence" value="ECO:0007669"/>
    <property type="project" value="TreeGrafter"/>
</dbReference>
<protein>
    <submittedName>
        <fullName evidence="9">Acyl-CoA dehydrogenase</fullName>
    </submittedName>
</protein>
<proteinExistence type="inferred from homology"/>
<gene>
    <name evidence="9" type="ORF">IQ63_29070</name>
</gene>
<evidence type="ECO:0000256" key="2">
    <source>
        <dbReference type="ARBA" id="ARBA00009347"/>
    </source>
</evidence>
<dbReference type="Gene3D" id="1.10.540.10">
    <property type="entry name" value="Acyl-CoA dehydrogenase/oxidase, N-terminal domain"/>
    <property type="match status" value="1"/>
</dbReference>
<dbReference type="EMBL" id="JPPY01000168">
    <property type="protein sequence ID" value="KND30130.1"/>
    <property type="molecule type" value="Genomic_DNA"/>
</dbReference>
<evidence type="ECO:0000313" key="10">
    <source>
        <dbReference type="Proteomes" id="UP000037151"/>
    </source>
</evidence>
<dbReference type="Gene3D" id="2.40.110.10">
    <property type="entry name" value="Butyryl-CoA Dehydrogenase, subunit A, domain 2"/>
    <property type="match status" value="1"/>
</dbReference>
<evidence type="ECO:0000259" key="7">
    <source>
        <dbReference type="Pfam" id="PF02770"/>
    </source>
</evidence>
<evidence type="ECO:0000256" key="3">
    <source>
        <dbReference type="ARBA" id="ARBA00022630"/>
    </source>
</evidence>
<organism evidence="9 10">
    <name type="scientific">Streptomyces acidiscabies</name>
    <dbReference type="NCBI Taxonomy" id="42234"/>
    <lineage>
        <taxon>Bacteria</taxon>
        <taxon>Bacillati</taxon>
        <taxon>Actinomycetota</taxon>
        <taxon>Actinomycetes</taxon>
        <taxon>Kitasatosporales</taxon>
        <taxon>Streptomycetaceae</taxon>
        <taxon>Streptomyces</taxon>
    </lineage>
</organism>
<dbReference type="InterPro" id="IPR013786">
    <property type="entry name" value="AcylCoA_DH/ox_N"/>
</dbReference>
<dbReference type="PANTHER" id="PTHR43884">
    <property type="entry name" value="ACYL-COA DEHYDROGENASE"/>
    <property type="match status" value="1"/>
</dbReference>
<evidence type="ECO:0000256" key="4">
    <source>
        <dbReference type="ARBA" id="ARBA00022827"/>
    </source>
</evidence>
<feature type="domain" description="Acyl-CoA dehydrogenase/oxidase C-terminal" evidence="6">
    <location>
        <begin position="224"/>
        <end position="368"/>
    </location>
</feature>
<dbReference type="Gene3D" id="1.20.140.10">
    <property type="entry name" value="Butyryl-CoA Dehydrogenase, subunit A, domain 3"/>
    <property type="match status" value="1"/>
</dbReference>
<name>A0A0L0JXJ7_9ACTN</name>
<dbReference type="GO" id="GO:0050660">
    <property type="term" value="F:flavin adenine dinucleotide binding"/>
    <property type="evidence" value="ECO:0007669"/>
    <property type="project" value="InterPro"/>
</dbReference>
<comment type="similarity">
    <text evidence="2 5">Belongs to the acyl-CoA dehydrogenase family.</text>
</comment>
<dbReference type="InterPro" id="IPR037069">
    <property type="entry name" value="AcylCoA_DH/ox_N_sf"/>
</dbReference>
<comment type="cofactor">
    <cofactor evidence="1 5">
        <name>FAD</name>
        <dbReference type="ChEBI" id="CHEBI:57692"/>
    </cofactor>
</comment>
<comment type="caution">
    <text evidence="9">The sequence shown here is derived from an EMBL/GenBank/DDBJ whole genome shotgun (WGS) entry which is preliminary data.</text>
</comment>
<dbReference type="InterPro" id="IPR036250">
    <property type="entry name" value="AcylCo_DH-like_C"/>
</dbReference>
<evidence type="ECO:0000259" key="6">
    <source>
        <dbReference type="Pfam" id="PF00441"/>
    </source>
</evidence>
<dbReference type="Pfam" id="PF00441">
    <property type="entry name" value="Acyl-CoA_dh_1"/>
    <property type="match status" value="1"/>
</dbReference>
<dbReference type="InterPro" id="IPR009075">
    <property type="entry name" value="AcylCo_DH/oxidase_C"/>
</dbReference>
<dbReference type="SUPFAM" id="SSF47203">
    <property type="entry name" value="Acyl-CoA dehydrogenase C-terminal domain-like"/>
    <property type="match status" value="1"/>
</dbReference>
<dbReference type="RefSeq" id="WP_050373245.1">
    <property type="nucleotide sequence ID" value="NZ_KQ257829.1"/>
</dbReference>
<keyword evidence="3 5" id="KW-0285">Flavoprotein</keyword>
<evidence type="ECO:0000256" key="5">
    <source>
        <dbReference type="RuleBase" id="RU362125"/>
    </source>
</evidence>
<dbReference type="OrthoDB" id="9802447at2"/>
<evidence type="ECO:0000313" key="9">
    <source>
        <dbReference type="EMBL" id="KND30130.1"/>
    </source>
</evidence>
<feature type="domain" description="Acyl-CoA oxidase/dehydrogenase middle" evidence="7">
    <location>
        <begin position="116"/>
        <end position="207"/>
    </location>
</feature>
<reference evidence="10" key="1">
    <citation type="submission" date="2014-07" db="EMBL/GenBank/DDBJ databases">
        <title>Genome sequencing of plant-pathogenic Streptomyces species.</title>
        <authorList>
            <person name="Harrison J."/>
            <person name="Sapp M."/>
            <person name="Thwaites R."/>
            <person name="Studholme D.J."/>
        </authorList>
    </citation>
    <scope>NUCLEOTIDE SEQUENCE [LARGE SCALE GENOMIC DNA]</scope>
    <source>
        <strain evidence="10">NCPPB 4445</strain>
    </source>
</reference>
<dbReference type="InterPro" id="IPR046373">
    <property type="entry name" value="Acyl-CoA_Oxase/DH_mid-dom_sf"/>
</dbReference>
<dbReference type="Pfam" id="PF02771">
    <property type="entry name" value="Acyl-CoA_dh_N"/>
    <property type="match status" value="1"/>
</dbReference>
<evidence type="ECO:0000259" key="8">
    <source>
        <dbReference type="Pfam" id="PF02771"/>
    </source>
</evidence>